<dbReference type="EnsemblFungi" id="MAPG_08898T0">
    <property type="protein sequence ID" value="MAPG_08898T0"/>
    <property type="gene ID" value="MAPG_08898"/>
</dbReference>
<protein>
    <recommendedName>
        <fullName evidence="2">Peptidase A1 domain-containing protein</fullName>
    </recommendedName>
</protein>
<dbReference type="eggNOG" id="KOG1339">
    <property type="taxonomic scope" value="Eukaryota"/>
</dbReference>
<dbReference type="PANTHER" id="PTHR47966">
    <property type="entry name" value="BETA-SITE APP-CLEAVING ENZYME, ISOFORM A-RELATED"/>
    <property type="match status" value="1"/>
</dbReference>
<dbReference type="SUPFAM" id="SSF50630">
    <property type="entry name" value="Acid proteases"/>
    <property type="match status" value="1"/>
</dbReference>
<reference evidence="5" key="2">
    <citation type="submission" date="2010-05" db="EMBL/GenBank/DDBJ databases">
        <title>The genome sequence of Magnaporthe poae strain ATCC 64411.</title>
        <authorList>
            <person name="Ma L.-J."/>
            <person name="Dead R."/>
            <person name="Young S."/>
            <person name="Zeng Q."/>
            <person name="Koehrsen M."/>
            <person name="Alvarado L."/>
            <person name="Berlin A."/>
            <person name="Chapman S.B."/>
            <person name="Chen Z."/>
            <person name="Freedman E."/>
            <person name="Gellesch M."/>
            <person name="Goldberg J."/>
            <person name="Griggs A."/>
            <person name="Gujja S."/>
            <person name="Heilman E.R."/>
            <person name="Heiman D."/>
            <person name="Hepburn T."/>
            <person name="Howarth C."/>
            <person name="Jen D."/>
            <person name="Larson L."/>
            <person name="Mehta T."/>
            <person name="Neiman D."/>
            <person name="Pearson M."/>
            <person name="Roberts A."/>
            <person name="Saif S."/>
            <person name="Shea T."/>
            <person name="Shenoy N."/>
            <person name="Sisk P."/>
            <person name="Stolte C."/>
            <person name="Sykes S."/>
            <person name="Walk T."/>
            <person name="White J."/>
            <person name="Yandava C."/>
            <person name="Haas B."/>
            <person name="Nusbaum C."/>
            <person name="Birren B."/>
        </authorList>
    </citation>
    <scope>NUCLEOTIDE SEQUENCE [LARGE SCALE GENOMIC DNA]</scope>
    <source>
        <strain evidence="5">ATCC 64411 / 73-15</strain>
    </source>
</reference>
<dbReference type="InterPro" id="IPR001461">
    <property type="entry name" value="Aspartic_peptidase_A1"/>
</dbReference>
<organism evidence="4 5">
    <name type="scientific">Magnaporthiopsis poae (strain ATCC 64411 / 73-15)</name>
    <name type="common">Kentucky bluegrass fungus</name>
    <name type="synonym">Magnaporthe poae</name>
    <dbReference type="NCBI Taxonomy" id="644358"/>
    <lineage>
        <taxon>Eukaryota</taxon>
        <taxon>Fungi</taxon>
        <taxon>Dikarya</taxon>
        <taxon>Ascomycota</taxon>
        <taxon>Pezizomycotina</taxon>
        <taxon>Sordariomycetes</taxon>
        <taxon>Sordariomycetidae</taxon>
        <taxon>Magnaporthales</taxon>
        <taxon>Magnaporthaceae</taxon>
        <taxon>Magnaporthiopsis</taxon>
    </lineage>
</organism>
<name>A0A0C4E8I9_MAGP6</name>
<feature type="domain" description="Peptidase A1" evidence="2">
    <location>
        <begin position="1"/>
        <end position="261"/>
    </location>
</feature>
<evidence type="ECO:0000313" key="5">
    <source>
        <dbReference type="Proteomes" id="UP000011715"/>
    </source>
</evidence>
<reference evidence="3" key="3">
    <citation type="submission" date="2011-03" db="EMBL/GenBank/DDBJ databases">
        <title>Annotation of Magnaporthe poae ATCC 64411.</title>
        <authorList>
            <person name="Ma L.-J."/>
            <person name="Dead R."/>
            <person name="Young S.K."/>
            <person name="Zeng Q."/>
            <person name="Gargeya S."/>
            <person name="Fitzgerald M."/>
            <person name="Haas B."/>
            <person name="Abouelleil A."/>
            <person name="Alvarado L."/>
            <person name="Arachchi H.M."/>
            <person name="Berlin A."/>
            <person name="Brown A."/>
            <person name="Chapman S.B."/>
            <person name="Chen Z."/>
            <person name="Dunbar C."/>
            <person name="Freedman E."/>
            <person name="Gearin G."/>
            <person name="Gellesch M."/>
            <person name="Goldberg J."/>
            <person name="Griggs A."/>
            <person name="Gujja S."/>
            <person name="Heiman D."/>
            <person name="Howarth C."/>
            <person name="Larson L."/>
            <person name="Lui A."/>
            <person name="MacDonald P.J.P."/>
            <person name="Mehta T."/>
            <person name="Montmayeur A."/>
            <person name="Murphy C."/>
            <person name="Neiman D."/>
            <person name="Pearson M."/>
            <person name="Priest M."/>
            <person name="Roberts A."/>
            <person name="Saif S."/>
            <person name="Shea T."/>
            <person name="Shenoy N."/>
            <person name="Sisk P."/>
            <person name="Stolte C."/>
            <person name="Sykes S."/>
            <person name="Yandava C."/>
            <person name="Wortman J."/>
            <person name="Nusbaum C."/>
            <person name="Birren B."/>
        </authorList>
    </citation>
    <scope>NUCLEOTIDE SEQUENCE</scope>
    <source>
        <strain evidence="3">ATCC 64411</strain>
    </source>
</reference>
<dbReference type="InterPro" id="IPR021109">
    <property type="entry name" value="Peptidase_aspartic_dom_sf"/>
</dbReference>
<dbReference type="OMA" id="VVINTHP"/>
<dbReference type="InterPro" id="IPR033121">
    <property type="entry name" value="PEPTIDASE_A1"/>
</dbReference>
<reference evidence="4" key="4">
    <citation type="journal article" date="2015" name="G3 (Bethesda)">
        <title>Genome sequences of three phytopathogenic species of the Magnaporthaceae family of fungi.</title>
        <authorList>
            <person name="Okagaki L.H."/>
            <person name="Nunes C.C."/>
            <person name="Sailsbery J."/>
            <person name="Clay B."/>
            <person name="Brown D."/>
            <person name="John T."/>
            <person name="Oh Y."/>
            <person name="Young N."/>
            <person name="Fitzgerald M."/>
            <person name="Haas B.J."/>
            <person name="Zeng Q."/>
            <person name="Young S."/>
            <person name="Adiconis X."/>
            <person name="Fan L."/>
            <person name="Levin J.Z."/>
            <person name="Mitchell T.K."/>
            <person name="Okubara P.A."/>
            <person name="Farman M.L."/>
            <person name="Kohn L.M."/>
            <person name="Birren B."/>
            <person name="Ma L.-J."/>
            <person name="Dean R.A."/>
        </authorList>
    </citation>
    <scope>NUCLEOTIDE SEQUENCE</scope>
    <source>
        <strain evidence="4">ATCC 64411 / 73-15</strain>
    </source>
</reference>
<dbReference type="EMBL" id="GL876974">
    <property type="protein sequence ID" value="KLU89931.1"/>
    <property type="molecule type" value="Genomic_DNA"/>
</dbReference>
<reference evidence="4" key="5">
    <citation type="submission" date="2015-06" db="UniProtKB">
        <authorList>
            <consortium name="EnsemblFungi"/>
        </authorList>
    </citation>
    <scope>IDENTIFICATION</scope>
    <source>
        <strain evidence="4">ATCC 64411</strain>
    </source>
</reference>
<dbReference type="GO" id="GO:0006508">
    <property type="term" value="P:proteolysis"/>
    <property type="evidence" value="ECO:0007669"/>
    <property type="project" value="InterPro"/>
</dbReference>
<dbReference type="EMBL" id="ADBL01002172">
    <property type="status" value="NOT_ANNOTATED_CDS"/>
    <property type="molecule type" value="Genomic_DNA"/>
</dbReference>
<dbReference type="InterPro" id="IPR034164">
    <property type="entry name" value="Pepsin-like_dom"/>
</dbReference>
<evidence type="ECO:0000313" key="3">
    <source>
        <dbReference type="EMBL" id="KLU89931.1"/>
    </source>
</evidence>
<comment type="similarity">
    <text evidence="1">Belongs to the peptidase A1 family.</text>
</comment>
<dbReference type="PRINTS" id="PR00792">
    <property type="entry name" value="PEPSIN"/>
</dbReference>
<reference evidence="3" key="1">
    <citation type="submission" date="2010-05" db="EMBL/GenBank/DDBJ databases">
        <title>The Genome Sequence of Magnaporthe poae strain ATCC 64411.</title>
        <authorList>
            <consortium name="The Broad Institute Genome Sequencing Platform"/>
            <consortium name="Broad Institute Genome Sequencing Center for Infectious Disease"/>
            <person name="Ma L.-J."/>
            <person name="Dead R."/>
            <person name="Young S."/>
            <person name="Zeng Q."/>
            <person name="Koehrsen M."/>
            <person name="Alvarado L."/>
            <person name="Berlin A."/>
            <person name="Chapman S.B."/>
            <person name="Chen Z."/>
            <person name="Freedman E."/>
            <person name="Gellesch M."/>
            <person name="Goldberg J."/>
            <person name="Griggs A."/>
            <person name="Gujja S."/>
            <person name="Heilman E.R."/>
            <person name="Heiman D."/>
            <person name="Hepburn T."/>
            <person name="Howarth C."/>
            <person name="Jen D."/>
            <person name="Larson L."/>
            <person name="Mehta T."/>
            <person name="Neiman D."/>
            <person name="Pearson M."/>
            <person name="Roberts A."/>
            <person name="Saif S."/>
            <person name="Shea T."/>
            <person name="Shenoy N."/>
            <person name="Sisk P."/>
            <person name="Stolte C."/>
            <person name="Sykes S."/>
            <person name="Walk T."/>
            <person name="White J."/>
            <person name="Yandava C."/>
            <person name="Haas B."/>
            <person name="Nusbaum C."/>
            <person name="Birren B."/>
        </authorList>
    </citation>
    <scope>NUCLEOTIDE SEQUENCE</scope>
    <source>
        <strain evidence="3">ATCC 64411</strain>
    </source>
</reference>
<dbReference type="GO" id="GO:0004190">
    <property type="term" value="F:aspartic-type endopeptidase activity"/>
    <property type="evidence" value="ECO:0007669"/>
    <property type="project" value="InterPro"/>
</dbReference>
<proteinExistence type="inferred from homology"/>
<dbReference type="VEuPathDB" id="FungiDB:MAPG_08898"/>
<dbReference type="Proteomes" id="UP000011715">
    <property type="component" value="Unassembled WGS sequence"/>
</dbReference>
<evidence type="ECO:0000259" key="2">
    <source>
        <dbReference type="PROSITE" id="PS51767"/>
    </source>
</evidence>
<evidence type="ECO:0000256" key="1">
    <source>
        <dbReference type="ARBA" id="ARBA00007447"/>
    </source>
</evidence>
<gene>
    <name evidence="3" type="ORF">MAPG_08898</name>
</gene>
<dbReference type="Gene3D" id="2.40.70.10">
    <property type="entry name" value="Acid Proteases"/>
    <property type="match status" value="1"/>
</dbReference>
<evidence type="ECO:0000313" key="4">
    <source>
        <dbReference type="EnsemblFungi" id="MAPG_08898T0"/>
    </source>
</evidence>
<dbReference type="CDD" id="cd05471">
    <property type="entry name" value="pepsin_like"/>
    <property type="match status" value="1"/>
</dbReference>
<sequence>MGFTDLKVANISVARQQIALATNGMWFGDRISSGILGLGLPGLTAGSDGTRGPDGRVKQIPYDPLVTTINRQLENPVFSLALHRSLSKSFIAFGGVPPQAKTTGVWATTPIEKLRRVDGVVDYFFYTVVPDALTFNNSRRALRTSNLPAFIVDSGTTLNLFPYELAASINGLFAPPGVLDAAQGAWFVPCDATPPSLSVTLGGVVINTHPSSMILPEVRNARGQCASGIGYTDGFPYILGDVFMQNLVTVFDLASDKMEIRCAERVF</sequence>
<dbReference type="GO" id="GO:0000324">
    <property type="term" value="C:fungal-type vacuole"/>
    <property type="evidence" value="ECO:0007669"/>
    <property type="project" value="TreeGrafter"/>
</dbReference>
<dbReference type="Pfam" id="PF00026">
    <property type="entry name" value="Asp"/>
    <property type="match status" value="1"/>
</dbReference>
<dbReference type="STRING" id="644358.A0A0C4E8I9"/>
<dbReference type="OrthoDB" id="15189at2759"/>
<dbReference type="PROSITE" id="PS51767">
    <property type="entry name" value="PEPTIDASE_A1"/>
    <property type="match status" value="1"/>
</dbReference>
<dbReference type="PANTHER" id="PTHR47966:SF47">
    <property type="entry name" value="ENDOPEPTIDASE, PUTATIVE (AFU_ORTHOLOGUE AFUA_3G01220)-RELATED"/>
    <property type="match status" value="1"/>
</dbReference>
<accession>A0A0C4E8I9</accession>
<dbReference type="AlphaFoldDB" id="A0A0C4E8I9"/>
<keyword evidence="5" id="KW-1185">Reference proteome</keyword>